<dbReference type="NCBIfam" id="NF006597">
    <property type="entry name" value="PRK09134.1"/>
    <property type="match status" value="1"/>
</dbReference>
<proteinExistence type="inferred from homology"/>
<keyword evidence="2" id="KW-0560">Oxidoreductase</keyword>
<sequence length="252" mass="26476">MSGAALVTGAGVRIGRTIAEALGRDGFAVAVHYRGSADAAEDTAAAIRASGGRAATVQGDLGDPADVDTLVARAAEALGTPLTCLVNNASVFEDDRAGTVTRETWTLHMDANLYAPLMLAQAFAAQLPETAEGNIVNIIDQRVWALTPKFLSYTLSKAGLWTLTQTLAQALSPRIRVNGIGPGPTLRNARQSEEDFAAQVEGVLLKRATDPEEIANAVRFLIATPSLTGQMLALDGGQHLGWETPDVKDVTE</sequence>
<gene>
    <name evidence="3" type="ORF">NJQ99_13505</name>
</gene>
<dbReference type="PRINTS" id="PR00081">
    <property type="entry name" value="GDHRDH"/>
</dbReference>
<dbReference type="GO" id="GO:0016491">
    <property type="term" value="F:oxidoreductase activity"/>
    <property type="evidence" value="ECO:0007669"/>
    <property type="project" value="UniProtKB-KW"/>
</dbReference>
<dbReference type="SUPFAM" id="SSF51735">
    <property type="entry name" value="NAD(P)-binding Rossmann-fold domains"/>
    <property type="match status" value="1"/>
</dbReference>
<dbReference type="Proteomes" id="UP001055804">
    <property type="component" value="Unassembled WGS sequence"/>
</dbReference>
<comment type="similarity">
    <text evidence="1">Belongs to the short-chain dehydrogenases/reductases (SDR) family.</text>
</comment>
<dbReference type="InterPro" id="IPR036291">
    <property type="entry name" value="NAD(P)-bd_dom_sf"/>
</dbReference>
<evidence type="ECO:0000256" key="2">
    <source>
        <dbReference type="ARBA" id="ARBA00023002"/>
    </source>
</evidence>
<keyword evidence="4" id="KW-1185">Reference proteome</keyword>
<dbReference type="PANTHER" id="PTHR43639:SF1">
    <property type="entry name" value="SHORT-CHAIN DEHYDROGENASE_REDUCTASE FAMILY PROTEIN"/>
    <property type="match status" value="1"/>
</dbReference>
<dbReference type="PANTHER" id="PTHR43639">
    <property type="entry name" value="OXIDOREDUCTASE, SHORT-CHAIN DEHYDROGENASE/REDUCTASE FAMILY (AFU_ORTHOLOGUE AFUA_5G02870)"/>
    <property type="match status" value="1"/>
</dbReference>
<accession>A0A9J6PFD6</accession>
<dbReference type="InterPro" id="IPR002347">
    <property type="entry name" value="SDR_fam"/>
</dbReference>
<evidence type="ECO:0000313" key="3">
    <source>
        <dbReference type="EMBL" id="MCP1337433.1"/>
    </source>
</evidence>
<protein>
    <submittedName>
        <fullName evidence="3">SDR family oxidoreductase</fullName>
    </submittedName>
</protein>
<dbReference type="EMBL" id="JAMZFT010000003">
    <property type="protein sequence ID" value="MCP1337433.1"/>
    <property type="molecule type" value="Genomic_DNA"/>
</dbReference>
<name>A0A9J6PFD6_9PROT</name>
<reference evidence="3" key="1">
    <citation type="submission" date="2022-06" db="EMBL/GenBank/DDBJ databases">
        <title>Isolation and Genomics of Futiania mangrovii gen. nov., sp. nov., a Rare and Metabolically-versatile member in the Class Alphaproteobacteria.</title>
        <authorList>
            <person name="Liu L."/>
            <person name="Huang W.-C."/>
            <person name="Pan J."/>
            <person name="Li J."/>
            <person name="Huang Y."/>
            <person name="Du H."/>
            <person name="Liu Y."/>
            <person name="Li M."/>
        </authorList>
    </citation>
    <scope>NUCLEOTIDE SEQUENCE</scope>
    <source>
        <strain evidence="3">FT118</strain>
    </source>
</reference>
<dbReference type="Pfam" id="PF13561">
    <property type="entry name" value="adh_short_C2"/>
    <property type="match status" value="1"/>
</dbReference>
<organism evidence="3 4">
    <name type="scientific">Futiania mangrovi</name>
    <dbReference type="NCBI Taxonomy" id="2959716"/>
    <lineage>
        <taxon>Bacteria</taxon>
        <taxon>Pseudomonadati</taxon>
        <taxon>Pseudomonadota</taxon>
        <taxon>Alphaproteobacteria</taxon>
        <taxon>Futianiales</taxon>
        <taxon>Futianiaceae</taxon>
        <taxon>Futiania</taxon>
    </lineage>
</organism>
<comment type="caution">
    <text evidence="3">The sequence shown here is derived from an EMBL/GenBank/DDBJ whole genome shotgun (WGS) entry which is preliminary data.</text>
</comment>
<dbReference type="PRINTS" id="PR00080">
    <property type="entry name" value="SDRFAMILY"/>
</dbReference>
<dbReference type="Gene3D" id="3.40.50.720">
    <property type="entry name" value="NAD(P)-binding Rossmann-like Domain"/>
    <property type="match status" value="1"/>
</dbReference>
<evidence type="ECO:0000256" key="1">
    <source>
        <dbReference type="ARBA" id="ARBA00006484"/>
    </source>
</evidence>
<dbReference type="RefSeq" id="WP_269333398.1">
    <property type="nucleotide sequence ID" value="NZ_JAMZFT010000003.1"/>
</dbReference>
<evidence type="ECO:0000313" key="4">
    <source>
        <dbReference type="Proteomes" id="UP001055804"/>
    </source>
</evidence>
<dbReference type="AlphaFoldDB" id="A0A9J6PFD6"/>